<reference evidence="2 3" key="1">
    <citation type="submission" date="2015-03" db="EMBL/GenBank/DDBJ databases">
        <authorList>
            <consortium name="Pathogen Informatics"/>
        </authorList>
    </citation>
    <scope>NUCLEOTIDE SEQUENCE [LARGE SCALE GENOMIC DNA]</scope>
    <source>
        <strain evidence="2 3">Bir 185</strain>
    </source>
</reference>
<accession>A0A654ZXP0</accession>
<feature type="region of interest" description="Disordered" evidence="1">
    <location>
        <begin position="1"/>
        <end position="21"/>
    </location>
</feature>
<sequence length="186" mass="20010">MHLLDASKRGVGRVGHRQEPPTQVGAVTGLLEYLPHRPHRCGLARIHFALGQRPVVVTGAVNDSDLDRPFRIGTAGSPEHRTGGVHNPARRAPAGGRVLDRHLNSCRSIRPGCSRSWMWSVQQRESPRSVRGCGAVPSAIPDGRARYGLLAATRSTARRARAPSTGCTGPVRIRTIRPAARSASGF</sequence>
<proteinExistence type="predicted"/>
<gene>
    <name evidence="2" type="ORF">ERS027659_01640</name>
</gene>
<dbReference type="AlphaFoldDB" id="A0A654ZXP0"/>
<organism evidence="2 3">
    <name type="scientific">Mycobacterium tuberculosis</name>
    <dbReference type="NCBI Taxonomy" id="1773"/>
    <lineage>
        <taxon>Bacteria</taxon>
        <taxon>Bacillati</taxon>
        <taxon>Actinomycetota</taxon>
        <taxon>Actinomycetes</taxon>
        <taxon>Mycobacteriales</taxon>
        <taxon>Mycobacteriaceae</taxon>
        <taxon>Mycobacterium</taxon>
        <taxon>Mycobacterium tuberculosis complex</taxon>
    </lineage>
</organism>
<evidence type="ECO:0000313" key="3">
    <source>
        <dbReference type="Proteomes" id="UP000050164"/>
    </source>
</evidence>
<name>A0A654ZXP0_MYCTX</name>
<evidence type="ECO:0000256" key="1">
    <source>
        <dbReference type="SAM" id="MobiDB-lite"/>
    </source>
</evidence>
<evidence type="ECO:0000313" key="2">
    <source>
        <dbReference type="EMBL" id="CKR52969.1"/>
    </source>
</evidence>
<dbReference type="Proteomes" id="UP000050164">
    <property type="component" value="Unassembled WGS sequence"/>
</dbReference>
<feature type="region of interest" description="Disordered" evidence="1">
    <location>
        <begin position="74"/>
        <end position="93"/>
    </location>
</feature>
<dbReference type="EMBL" id="CNFT01000320">
    <property type="protein sequence ID" value="CKR52969.1"/>
    <property type="molecule type" value="Genomic_DNA"/>
</dbReference>
<protein>
    <submittedName>
        <fullName evidence="2">Uncharacterized protein</fullName>
    </submittedName>
</protein>